<organism evidence="1 2">
    <name type="scientific">Runella defluvii</name>
    <dbReference type="NCBI Taxonomy" id="370973"/>
    <lineage>
        <taxon>Bacteria</taxon>
        <taxon>Pseudomonadati</taxon>
        <taxon>Bacteroidota</taxon>
        <taxon>Cytophagia</taxon>
        <taxon>Cytophagales</taxon>
        <taxon>Spirosomataceae</taxon>
        <taxon>Runella</taxon>
    </lineage>
</organism>
<dbReference type="InterPro" id="IPR011990">
    <property type="entry name" value="TPR-like_helical_dom_sf"/>
</dbReference>
<dbReference type="PANTHER" id="PTHR45588">
    <property type="entry name" value="TPR DOMAIN-CONTAINING PROTEIN"/>
    <property type="match status" value="1"/>
</dbReference>
<evidence type="ECO:0000313" key="1">
    <source>
        <dbReference type="EMBL" id="MBB3836734.1"/>
    </source>
</evidence>
<sequence length="552" mass="62503">MIVYTSVDSVPQLQKCRLKAFLIRTILSYVTLGGVGACQQKRETAKGDILSVKNSIPLCVGGGGSRDILKNITKPVFRTGIGNSHLVITTKSKEAQRWFDQGLNHLHGFWHLEAYRAFQQVVENDPDCAMGYWGIALCRPGFGGDDKSVWQEAIEKATTLSGTVSSVEKDFIKAAAVLVNQGLTETTLQVFKKLYQTYPDEPEAIAWASIMLRQHEKEASQQEAIQLLEKSMRRFPKNVALMHYYIHVMELRQEFAKAIPVAEQMVKIAPNAPHITHMPGHLYYLKGSYEKAISAYAKAKKQETDYHISEKIPFSANQNYVHNLHFLAVAQAEAGDEKGALETATSLANVTPETQPINEGAAIMLHYEGKVLPAWVHIRFGEWQKAVAYLETLLNASQRPIQHSLVANYYQTLRLYCLGMQAVQQQRLQDANQYGMELSQLMHQYEQQGATRQATAEFKSINETYDIMNMMRYELAGWVDNMDKTQPFNEAAWKEALSLQSAIKYDEPPRLMAPVEEQLALLRKFRGEQTAYRQAKQQALQKRPNSRLIDLI</sequence>
<evidence type="ECO:0000313" key="2">
    <source>
        <dbReference type="Proteomes" id="UP000541352"/>
    </source>
</evidence>
<keyword evidence="2" id="KW-1185">Reference proteome</keyword>
<dbReference type="RefSeq" id="WP_183971507.1">
    <property type="nucleotide sequence ID" value="NZ_JACIBY010000001.1"/>
</dbReference>
<comment type="caution">
    <text evidence="1">The sequence shown here is derived from an EMBL/GenBank/DDBJ whole genome shotgun (WGS) entry which is preliminary data.</text>
</comment>
<dbReference type="AlphaFoldDB" id="A0A7W5ZIW8"/>
<proteinExistence type="predicted"/>
<name>A0A7W5ZIW8_9BACT</name>
<dbReference type="PANTHER" id="PTHR45588:SF1">
    <property type="entry name" value="WW DOMAIN-CONTAINING PROTEIN"/>
    <property type="match status" value="1"/>
</dbReference>
<dbReference type="EMBL" id="JACIBY010000001">
    <property type="protein sequence ID" value="MBB3836734.1"/>
    <property type="molecule type" value="Genomic_DNA"/>
</dbReference>
<dbReference type="Gene3D" id="1.25.40.10">
    <property type="entry name" value="Tetratricopeptide repeat domain"/>
    <property type="match status" value="1"/>
</dbReference>
<accession>A0A7W5ZIW8</accession>
<dbReference type="Proteomes" id="UP000541352">
    <property type="component" value="Unassembled WGS sequence"/>
</dbReference>
<gene>
    <name evidence="1" type="ORF">FHS57_000716</name>
</gene>
<protein>
    <submittedName>
        <fullName evidence="1">Tetratricopeptide (TPR) repeat protein</fullName>
    </submittedName>
</protein>
<dbReference type="SUPFAM" id="SSF48452">
    <property type="entry name" value="TPR-like"/>
    <property type="match status" value="2"/>
</dbReference>
<reference evidence="1 2" key="1">
    <citation type="submission" date="2020-08" db="EMBL/GenBank/DDBJ databases">
        <title>Genomic Encyclopedia of Type Strains, Phase IV (KMG-IV): sequencing the most valuable type-strain genomes for metagenomic binning, comparative biology and taxonomic classification.</title>
        <authorList>
            <person name="Goeker M."/>
        </authorList>
    </citation>
    <scope>NUCLEOTIDE SEQUENCE [LARGE SCALE GENOMIC DNA]</scope>
    <source>
        <strain evidence="1 2">DSM 17976</strain>
    </source>
</reference>